<dbReference type="InterPro" id="IPR008018">
    <property type="entry name" value="Phage_tail_attach_FII"/>
</dbReference>
<dbReference type="Pfam" id="PF05354">
    <property type="entry name" value="Phage_attach"/>
    <property type="match status" value="1"/>
</dbReference>
<dbReference type="EMBL" id="JBHRSU010000018">
    <property type="protein sequence ID" value="MFC3100587.1"/>
    <property type="molecule type" value="Genomic_DNA"/>
</dbReference>
<accession>A0ABV7EFW9</accession>
<gene>
    <name evidence="1" type="ORF">ACFODK_06775</name>
</gene>
<name>A0ABV7EFW9_9SPHN</name>
<reference evidence="2" key="1">
    <citation type="journal article" date="2019" name="Int. J. Syst. Evol. Microbiol.">
        <title>The Global Catalogue of Microorganisms (GCM) 10K type strain sequencing project: providing services to taxonomists for standard genome sequencing and annotation.</title>
        <authorList>
            <consortium name="The Broad Institute Genomics Platform"/>
            <consortium name="The Broad Institute Genome Sequencing Center for Infectious Disease"/>
            <person name="Wu L."/>
            <person name="Ma J."/>
        </authorList>
    </citation>
    <scope>NUCLEOTIDE SEQUENCE [LARGE SCALE GENOMIC DNA]</scope>
    <source>
        <strain evidence="2">KCTC 52606</strain>
    </source>
</reference>
<protein>
    <submittedName>
        <fullName evidence="1">Uncharacterized protein</fullName>
    </submittedName>
</protein>
<dbReference type="Proteomes" id="UP001595378">
    <property type="component" value="Unassembled WGS sequence"/>
</dbReference>
<sequence length="104" mass="11167">MSPFAEAIDDLFADPNLARDGLWRAGGSGAPVPVRVVLRRPDRVVGWGETRLHAPTALADLRMAEVPLLSAGDTIEVAGETWIVQGEPLGDAERLVWTAELRGP</sequence>
<evidence type="ECO:0000313" key="1">
    <source>
        <dbReference type="EMBL" id="MFC3100587.1"/>
    </source>
</evidence>
<comment type="caution">
    <text evidence="1">The sequence shown here is derived from an EMBL/GenBank/DDBJ whole genome shotgun (WGS) entry which is preliminary data.</text>
</comment>
<dbReference type="RefSeq" id="WP_188236038.1">
    <property type="nucleotide sequence ID" value="NZ_JBANRN010000026.1"/>
</dbReference>
<proteinExistence type="predicted"/>
<evidence type="ECO:0000313" key="2">
    <source>
        <dbReference type="Proteomes" id="UP001595378"/>
    </source>
</evidence>
<keyword evidence="2" id="KW-1185">Reference proteome</keyword>
<organism evidence="1 2">
    <name type="scientific">Alteraurantiacibacter lauratis</name>
    <dbReference type="NCBI Taxonomy" id="2054627"/>
    <lineage>
        <taxon>Bacteria</taxon>
        <taxon>Pseudomonadati</taxon>
        <taxon>Pseudomonadota</taxon>
        <taxon>Alphaproteobacteria</taxon>
        <taxon>Sphingomonadales</taxon>
        <taxon>Erythrobacteraceae</taxon>
        <taxon>Alteraurantiacibacter</taxon>
    </lineage>
</organism>